<dbReference type="PANTHER" id="PTHR47926">
    <property type="entry name" value="PENTATRICOPEPTIDE REPEAT-CONTAINING PROTEIN"/>
    <property type="match status" value="1"/>
</dbReference>
<feature type="repeat" description="PPR" evidence="2">
    <location>
        <begin position="321"/>
        <end position="355"/>
    </location>
</feature>
<name>A0AAV9CQK5_ACOCL</name>
<dbReference type="GO" id="GO:0003723">
    <property type="term" value="F:RNA binding"/>
    <property type="evidence" value="ECO:0007669"/>
    <property type="project" value="InterPro"/>
</dbReference>
<dbReference type="NCBIfam" id="TIGR00756">
    <property type="entry name" value="PPR"/>
    <property type="match status" value="5"/>
</dbReference>
<dbReference type="Pfam" id="PF20431">
    <property type="entry name" value="E_motif"/>
    <property type="match status" value="1"/>
</dbReference>
<dbReference type="InterPro" id="IPR011990">
    <property type="entry name" value="TPR-like_helical_dom_sf"/>
</dbReference>
<organism evidence="3 4">
    <name type="scientific">Acorus calamus</name>
    <name type="common">Sweet flag</name>
    <dbReference type="NCBI Taxonomy" id="4465"/>
    <lineage>
        <taxon>Eukaryota</taxon>
        <taxon>Viridiplantae</taxon>
        <taxon>Streptophyta</taxon>
        <taxon>Embryophyta</taxon>
        <taxon>Tracheophyta</taxon>
        <taxon>Spermatophyta</taxon>
        <taxon>Magnoliopsida</taxon>
        <taxon>Liliopsida</taxon>
        <taxon>Acoraceae</taxon>
        <taxon>Acorus</taxon>
    </lineage>
</organism>
<proteinExistence type="predicted"/>
<feature type="repeat" description="PPR" evidence="2">
    <location>
        <begin position="107"/>
        <end position="141"/>
    </location>
</feature>
<gene>
    <name evidence="3" type="primary">PCMP-E7</name>
    <name evidence="3" type="ORF">QJS10_CPB18g00023</name>
</gene>
<evidence type="ECO:0000256" key="1">
    <source>
        <dbReference type="ARBA" id="ARBA00022737"/>
    </source>
</evidence>
<accession>A0AAV9CQK5</accession>
<evidence type="ECO:0000313" key="3">
    <source>
        <dbReference type="EMBL" id="KAK1290438.1"/>
    </source>
</evidence>
<dbReference type="InterPro" id="IPR002885">
    <property type="entry name" value="PPR_rpt"/>
</dbReference>
<keyword evidence="4" id="KW-1185">Reference proteome</keyword>
<evidence type="ECO:0000256" key="2">
    <source>
        <dbReference type="PROSITE-ProRule" id="PRU00708"/>
    </source>
</evidence>
<feature type="repeat" description="PPR" evidence="2">
    <location>
        <begin position="290"/>
        <end position="320"/>
    </location>
</feature>
<dbReference type="GO" id="GO:0099402">
    <property type="term" value="P:plant organ development"/>
    <property type="evidence" value="ECO:0007669"/>
    <property type="project" value="UniProtKB-ARBA"/>
</dbReference>
<protein>
    <submittedName>
        <fullName evidence="3">Pentatricopeptide repeat-containing protein</fullName>
    </submittedName>
</protein>
<reference evidence="3" key="2">
    <citation type="submission" date="2023-06" db="EMBL/GenBank/DDBJ databases">
        <authorList>
            <person name="Ma L."/>
            <person name="Liu K.-W."/>
            <person name="Li Z."/>
            <person name="Hsiao Y.-Y."/>
            <person name="Qi Y."/>
            <person name="Fu T."/>
            <person name="Tang G."/>
            <person name="Zhang D."/>
            <person name="Sun W.-H."/>
            <person name="Liu D.-K."/>
            <person name="Li Y."/>
            <person name="Chen G.-Z."/>
            <person name="Liu X.-D."/>
            <person name="Liao X.-Y."/>
            <person name="Jiang Y.-T."/>
            <person name="Yu X."/>
            <person name="Hao Y."/>
            <person name="Huang J."/>
            <person name="Zhao X.-W."/>
            <person name="Ke S."/>
            <person name="Chen Y.-Y."/>
            <person name="Wu W.-L."/>
            <person name="Hsu J.-L."/>
            <person name="Lin Y.-F."/>
            <person name="Huang M.-D."/>
            <person name="Li C.-Y."/>
            <person name="Huang L."/>
            <person name="Wang Z.-W."/>
            <person name="Zhao X."/>
            <person name="Zhong W.-Y."/>
            <person name="Peng D.-H."/>
            <person name="Ahmad S."/>
            <person name="Lan S."/>
            <person name="Zhang J.-S."/>
            <person name="Tsai W.-C."/>
            <person name="Van De Peer Y."/>
            <person name="Liu Z.-J."/>
        </authorList>
    </citation>
    <scope>NUCLEOTIDE SEQUENCE</scope>
    <source>
        <strain evidence="3">CP</strain>
        <tissue evidence="3">Leaves</tissue>
    </source>
</reference>
<dbReference type="PANTHER" id="PTHR47926:SF341">
    <property type="entry name" value="PENTATRICOPEPTIDE REPEAT-CONTAINING PROTEIN"/>
    <property type="match status" value="1"/>
</dbReference>
<dbReference type="Pfam" id="PF13041">
    <property type="entry name" value="PPR_2"/>
    <property type="match status" value="1"/>
</dbReference>
<dbReference type="InterPro" id="IPR046960">
    <property type="entry name" value="PPR_At4g14850-like_plant"/>
</dbReference>
<dbReference type="EMBL" id="JAUJYO010000018">
    <property type="protein sequence ID" value="KAK1290438.1"/>
    <property type="molecule type" value="Genomic_DNA"/>
</dbReference>
<reference evidence="3" key="1">
    <citation type="journal article" date="2023" name="Nat. Commun.">
        <title>Diploid and tetraploid genomes of Acorus and the evolution of monocots.</title>
        <authorList>
            <person name="Ma L."/>
            <person name="Liu K.W."/>
            <person name="Li Z."/>
            <person name="Hsiao Y.Y."/>
            <person name="Qi Y."/>
            <person name="Fu T."/>
            <person name="Tang G.D."/>
            <person name="Zhang D."/>
            <person name="Sun W.H."/>
            <person name="Liu D.K."/>
            <person name="Li Y."/>
            <person name="Chen G.Z."/>
            <person name="Liu X.D."/>
            <person name="Liao X.Y."/>
            <person name="Jiang Y.T."/>
            <person name="Yu X."/>
            <person name="Hao Y."/>
            <person name="Huang J."/>
            <person name="Zhao X.W."/>
            <person name="Ke S."/>
            <person name="Chen Y.Y."/>
            <person name="Wu W.L."/>
            <person name="Hsu J.L."/>
            <person name="Lin Y.F."/>
            <person name="Huang M.D."/>
            <person name="Li C.Y."/>
            <person name="Huang L."/>
            <person name="Wang Z.W."/>
            <person name="Zhao X."/>
            <person name="Zhong W.Y."/>
            <person name="Peng D.H."/>
            <person name="Ahmad S."/>
            <person name="Lan S."/>
            <person name="Zhang J.S."/>
            <person name="Tsai W.C."/>
            <person name="Van de Peer Y."/>
            <person name="Liu Z.J."/>
        </authorList>
    </citation>
    <scope>NUCLEOTIDE SEQUENCE</scope>
    <source>
        <strain evidence="3">CP</strain>
    </source>
</reference>
<keyword evidence="1" id="KW-0677">Repeat</keyword>
<dbReference type="AlphaFoldDB" id="A0AAV9CQK5"/>
<dbReference type="InterPro" id="IPR046848">
    <property type="entry name" value="E_motif"/>
</dbReference>
<dbReference type="GO" id="GO:0009451">
    <property type="term" value="P:RNA modification"/>
    <property type="evidence" value="ECO:0007669"/>
    <property type="project" value="InterPro"/>
</dbReference>
<feature type="repeat" description="PPR" evidence="2">
    <location>
        <begin position="451"/>
        <end position="485"/>
    </location>
</feature>
<dbReference type="FunFam" id="1.25.40.10:FF:000158">
    <property type="entry name" value="pentatricopeptide repeat-containing protein At2g33680"/>
    <property type="match status" value="1"/>
</dbReference>
<evidence type="ECO:0000313" key="4">
    <source>
        <dbReference type="Proteomes" id="UP001180020"/>
    </source>
</evidence>
<dbReference type="SUPFAM" id="SSF48452">
    <property type="entry name" value="TPR-like"/>
    <property type="match status" value="1"/>
</dbReference>
<dbReference type="FunFam" id="1.25.40.10:FF:000073">
    <property type="entry name" value="Pentatricopeptide repeat-containing protein chloroplastic"/>
    <property type="match status" value="1"/>
</dbReference>
<sequence length="501" mass="54913">MHRHCNLIRRSDQIIALVSNGSPEEALNLYKHCLHSSGFPTHSIPSVLKACSSSPRFLCSALQIHCQVIKTGLASETVTANSLLSAYFKLSRVDDARLVFDSMPVKDPVTYNSMIMGYARNGCLAESIDVFDETVSLGLHLRPELIAAVLSSCGRMGRSALGRRIHAHVIRRGGNLDASVLLSTALVDMYSRCLDMRAAMTVFRTMPERNVVSWTAMIDGCAVNGDHETAIGLLREMVSVEGGGLKPNRATLVSVLPACAERGVGVRLGKEIHGHIFRNGFASESGPGGHVSVANSLIDMYAKCGCLESSVRVFDEMRNRDTVSWTCLISSYGFHGRGTDALGVYDEMLKNGIRTDWITSLAALSACVHSGLIEEGLKIINKTASQPEHFVSFVDLLSRADRVKDACKVVMTSDIKDPKTWTCLVSALRARGELEAAKELGHRLIELEPENSVNYVLLSSVYAEAGNWEFAEKLRRLMQLRGLEKDFGFSSVSGEFIHRYL</sequence>
<dbReference type="PROSITE" id="PS51375">
    <property type="entry name" value="PPR"/>
    <property type="match status" value="5"/>
</dbReference>
<comment type="caution">
    <text evidence="3">The sequence shown here is derived from an EMBL/GenBank/DDBJ whole genome shotgun (WGS) entry which is preliminary data.</text>
</comment>
<dbReference type="Pfam" id="PF01535">
    <property type="entry name" value="PPR"/>
    <property type="match status" value="4"/>
</dbReference>
<dbReference type="Proteomes" id="UP001180020">
    <property type="component" value="Unassembled WGS sequence"/>
</dbReference>
<dbReference type="Gene3D" id="1.25.40.10">
    <property type="entry name" value="Tetratricopeptide repeat domain"/>
    <property type="match status" value="4"/>
</dbReference>
<feature type="repeat" description="PPR" evidence="2">
    <location>
        <begin position="210"/>
        <end position="240"/>
    </location>
</feature>